<evidence type="ECO:0000256" key="11">
    <source>
        <dbReference type="ARBA" id="ARBA00042639"/>
    </source>
</evidence>
<dbReference type="EC" id="1.11.1.24" evidence="3"/>
<dbReference type="InterPro" id="IPR000866">
    <property type="entry name" value="AhpC/TSA"/>
</dbReference>
<dbReference type="Pfam" id="PF00578">
    <property type="entry name" value="AhpC-TSA"/>
    <property type="match status" value="1"/>
</dbReference>
<dbReference type="PANTHER" id="PTHR42801:SF4">
    <property type="entry name" value="AHPC_TSA FAMILY PROTEIN"/>
    <property type="match status" value="1"/>
</dbReference>
<evidence type="ECO:0000256" key="10">
    <source>
        <dbReference type="ARBA" id="ARBA00038489"/>
    </source>
</evidence>
<evidence type="ECO:0000256" key="8">
    <source>
        <dbReference type="ARBA" id="ARBA00023284"/>
    </source>
</evidence>
<sequence length="150" mass="16669">MAIQFGDKLPSFKAAKQDGTAFESACIQHKPVVIYFYPKDFTPGCTTQACSFRDAYQDFQDLGAEVIGVSGDSATSHQNFQQKYKLPFILLSDADRKLRRLFGVPNALFGLLPGRVTYVFDAKGNCIYIFDSISAKNHITKALEAIKKSK</sequence>
<feature type="domain" description="Thioredoxin" evidence="13">
    <location>
        <begin position="3"/>
        <end position="150"/>
    </location>
</feature>
<evidence type="ECO:0000256" key="9">
    <source>
        <dbReference type="ARBA" id="ARBA00032824"/>
    </source>
</evidence>
<dbReference type="InterPro" id="IPR050924">
    <property type="entry name" value="Peroxiredoxin_BCP/PrxQ"/>
</dbReference>
<protein>
    <recommendedName>
        <fullName evidence="3">thioredoxin-dependent peroxiredoxin</fullName>
        <ecNumber evidence="3">1.11.1.24</ecNumber>
    </recommendedName>
    <alternativeName>
        <fullName evidence="9">Thioredoxin peroxidase</fullName>
    </alternativeName>
    <alternativeName>
        <fullName evidence="11">Thioredoxin-dependent peroxiredoxin Bcp</fullName>
    </alternativeName>
</protein>
<reference evidence="14 15" key="1">
    <citation type="submission" date="2024-04" db="EMBL/GenBank/DDBJ databases">
        <title>Flavobacterium sp. DGU41 16S ribosomal RNA gene Genome sequencing and assembly.</title>
        <authorList>
            <person name="Park S."/>
        </authorList>
    </citation>
    <scope>NUCLEOTIDE SEQUENCE [LARGE SCALE GENOMIC DNA]</scope>
    <source>
        <strain evidence="14 15">DGU41</strain>
    </source>
</reference>
<accession>A0ABU9I786</accession>
<organism evidence="14 15">
    <name type="scientific">Flavobacterium helocola</name>
    <dbReference type="NCBI Taxonomy" id="3139139"/>
    <lineage>
        <taxon>Bacteria</taxon>
        <taxon>Pseudomonadati</taxon>
        <taxon>Bacteroidota</taxon>
        <taxon>Flavobacteriia</taxon>
        <taxon>Flavobacteriales</taxon>
        <taxon>Flavobacteriaceae</taxon>
        <taxon>Flavobacterium</taxon>
    </lineage>
</organism>
<dbReference type="EMBL" id="JBBYHT010000003">
    <property type="protein sequence ID" value="MEL1247992.1"/>
    <property type="molecule type" value="Genomic_DNA"/>
</dbReference>
<evidence type="ECO:0000256" key="7">
    <source>
        <dbReference type="ARBA" id="ARBA00023157"/>
    </source>
</evidence>
<evidence type="ECO:0000259" key="13">
    <source>
        <dbReference type="PROSITE" id="PS51352"/>
    </source>
</evidence>
<dbReference type="GO" id="GO:0140824">
    <property type="term" value="F:thioredoxin-dependent peroxiredoxin activity"/>
    <property type="evidence" value="ECO:0007669"/>
    <property type="project" value="UniProtKB-EC"/>
</dbReference>
<keyword evidence="8" id="KW-0676">Redox-active center</keyword>
<keyword evidence="6 14" id="KW-0560">Oxidoreductase</keyword>
<dbReference type="PROSITE" id="PS51352">
    <property type="entry name" value="THIOREDOXIN_2"/>
    <property type="match status" value="1"/>
</dbReference>
<evidence type="ECO:0000256" key="1">
    <source>
        <dbReference type="ARBA" id="ARBA00003330"/>
    </source>
</evidence>
<dbReference type="PANTHER" id="PTHR42801">
    <property type="entry name" value="THIOREDOXIN-DEPENDENT PEROXIDE REDUCTASE"/>
    <property type="match status" value="1"/>
</dbReference>
<dbReference type="CDD" id="cd03017">
    <property type="entry name" value="PRX_BCP"/>
    <property type="match status" value="1"/>
</dbReference>
<dbReference type="SUPFAM" id="SSF52833">
    <property type="entry name" value="Thioredoxin-like"/>
    <property type="match status" value="1"/>
</dbReference>
<comment type="catalytic activity">
    <reaction evidence="12">
        <text>a hydroperoxide + [thioredoxin]-dithiol = an alcohol + [thioredoxin]-disulfide + H2O</text>
        <dbReference type="Rhea" id="RHEA:62620"/>
        <dbReference type="Rhea" id="RHEA-COMP:10698"/>
        <dbReference type="Rhea" id="RHEA-COMP:10700"/>
        <dbReference type="ChEBI" id="CHEBI:15377"/>
        <dbReference type="ChEBI" id="CHEBI:29950"/>
        <dbReference type="ChEBI" id="CHEBI:30879"/>
        <dbReference type="ChEBI" id="CHEBI:35924"/>
        <dbReference type="ChEBI" id="CHEBI:50058"/>
        <dbReference type="EC" id="1.11.1.24"/>
    </reaction>
</comment>
<evidence type="ECO:0000256" key="3">
    <source>
        <dbReference type="ARBA" id="ARBA00013017"/>
    </source>
</evidence>
<evidence type="ECO:0000256" key="4">
    <source>
        <dbReference type="ARBA" id="ARBA00022559"/>
    </source>
</evidence>
<evidence type="ECO:0000256" key="5">
    <source>
        <dbReference type="ARBA" id="ARBA00022862"/>
    </source>
</evidence>
<keyword evidence="15" id="KW-1185">Reference proteome</keyword>
<proteinExistence type="inferred from homology"/>
<comment type="similarity">
    <text evidence="10">Belongs to the peroxiredoxin family. BCP/PrxQ subfamily.</text>
</comment>
<evidence type="ECO:0000256" key="12">
    <source>
        <dbReference type="ARBA" id="ARBA00049091"/>
    </source>
</evidence>
<dbReference type="InterPro" id="IPR024706">
    <property type="entry name" value="Peroxiredoxin_AhpC-typ"/>
</dbReference>
<dbReference type="InterPro" id="IPR013766">
    <property type="entry name" value="Thioredoxin_domain"/>
</dbReference>
<comment type="function">
    <text evidence="1">Thiol-specific peroxidase that catalyzes the reduction of hydrogen peroxide and organic hydroperoxides to water and alcohols, respectively. Plays a role in cell protection against oxidative stress by detoxifying peroxides and as sensor of hydrogen peroxide-mediated signaling events.</text>
</comment>
<keyword evidence="4 14" id="KW-0575">Peroxidase</keyword>
<dbReference type="InterPro" id="IPR036249">
    <property type="entry name" value="Thioredoxin-like_sf"/>
</dbReference>
<comment type="subunit">
    <text evidence="2">Monomer.</text>
</comment>
<evidence type="ECO:0000313" key="15">
    <source>
        <dbReference type="Proteomes" id="UP001393056"/>
    </source>
</evidence>
<dbReference type="PIRSF" id="PIRSF000239">
    <property type="entry name" value="AHPC"/>
    <property type="match status" value="1"/>
</dbReference>
<keyword evidence="5" id="KW-0049">Antioxidant</keyword>
<dbReference type="Gene3D" id="3.40.30.10">
    <property type="entry name" value="Glutaredoxin"/>
    <property type="match status" value="1"/>
</dbReference>
<comment type="caution">
    <text evidence="14">The sequence shown here is derived from an EMBL/GenBank/DDBJ whole genome shotgun (WGS) entry which is preliminary data.</text>
</comment>
<name>A0ABU9I786_9FLAO</name>
<dbReference type="Proteomes" id="UP001393056">
    <property type="component" value="Unassembled WGS sequence"/>
</dbReference>
<evidence type="ECO:0000256" key="6">
    <source>
        <dbReference type="ARBA" id="ARBA00023002"/>
    </source>
</evidence>
<keyword evidence="7" id="KW-1015">Disulfide bond</keyword>
<evidence type="ECO:0000313" key="14">
    <source>
        <dbReference type="EMBL" id="MEL1247992.1"/>
    </source>
</evidence>
<dbReference type="RefSeq" id="WP_341682954.1">
    <property type="nucleotide sequence ID" value="NZ_JBBYHT010000003.1"/>
</dbReference>
<gene>
    <name evidence="14" type="ORF">AAEO58_08035</name>
</gene>
<evidence type="ECO:0000256" key="2">
    <source>
        <dbReference type="ARBA" id="ARBA00011245"/>
    </source>
</evidence>